<keyword evidence="7 10" id="KW-0460">Magnesium</keyword>
<dbReference type="Gene3D" id="3.20.20.60">
    <property type="entry name" value="Phosphoenolpyruvate-binding domains"/>
    <property type="match status" value="1"/>
</dbReference>
<dbReference type="UniPathway" id="UPA00028">
    <property type="reaction ID" value="UER00003"/>
</dbReference>
<dbReference type="AlphaFoldDB" id="A0A8J6YKI1"/>
<keyword evidence="12" id="KW-1185">Reference proteome</keyword>
<dbReference type="InterPro" id="IPR003700">
    <property type="entry name" value="Pantoate_hydroxy_MeTrfase"/>
</dbReference>
<dbReference type="PANTHER" id="PTHR20881:SF0">
    <property type="entry name" value="3-METHYL-2-OXOBUTANOATE HYDROXYMETHYLTRANSFERASE"/>
    <property type="match status" value="1"/>
</dbReference>
<dbReference type="GO" id="GO:0000287">
    <property type="term" value="F:magnesium ion binding"/>
    <property type="evidence" value="ECO:0007669"/>
    <property type="project" value="TreeGrafter"/>
</dbReference>
<evidence type="ECO:0000256" key="5">
    <source>
        <dbReference type="ARBA" id="ARBA00022679"/>
    </source>
</evidence>
<dbReference type="InterPro" id="IPR040442">
    <property type="entry name" value="Pyrv_kinase-like_dom_sf"/>
</dbReference>
<comment type="cofactor">
    <cofactor evidence="7 10">
        <name>Mg(2+)</name>
        <dbReference type="ChEBI" id="CHEBI:18420"/>
    </cofactor>
    <text evidence="7 10">Binds 1 Mg(2+) ion per subunit.</text>
</comment>
<evidence type="ECO:0000256" key="4">
    <source>
        <dbReference type="ARBA" id="ARBA00022655"/>
    </source>
</evidence>
<keyword evidence="7" id="KW-0963">Cytoplasm</keyword>
<evidence type="ECO:0000256" key="8">
    <source>
        <dbReference type="PIRSR" id="PIRSR000388-1"/>
    </source>
</evidence>
<protein>
    <recommendedName>
        <fullName evidence="7">3-methyl-2-oxobutanoate hydroxymethyltransferase</fullName>
        <ecNumber evidence="7">2.1.2.11</ecNumber>
    </recommendedName>
    <alternativeName>
        <fullName evidence="7">Ketopantoate hydroxymethyltransferase</fullName>
        <shortName evidence="7">KPHMT</shortName>
    </alternativeName>
</protein>
<dbReference type="FunFam" id="3.20.20.60:FF:000003">
    <property type="entry name" value="3-methyl-2-oxobutanoate hydroxymethyltransferase"/>
    <property type="match status" value="1"/>
</dbReference>
<dbReference type="RefSeq" id="WP_192532960.1">
    <property type="nucleotide sequence ID" value="NZ_JACZHT010000001.1"/>
</dbReference>
<dbReference type="EC" id="2.1.2.11" evidence="7"/>
<evidence type="ECO:0000256" key="1">
    <source>
        <dbReference type="ARBA" id="ARBA00005033"/>
    </source>
</evidence>
<keyword evidence="7 10" id="KW-0479">Metal-binding</keyword>
<dbReference type="SUPFAM" id="SSF51621">
    <property type="entry name" value="Phosphoenolpyruvate/pyruvate domain"/>
    <property type="match status" value="1"/>
</dbReference>
<keyword evidence="4 7" id="KW-0566">Pantothenate biosynthesis</keyword>
<dbReference type="GO" id="GO:0003864">
    <property type="term" value="F:3-methyl-2-oxobutanoate hydroxymethyltransferase activity"/>
    <property type="evidence" value="ECO:0007669"/>
    <property type="project" value="UniProtKB-UniRule"/>
</dbReference>
<comment type="function">
    <text evidence="6 7">Catalyzes the reversible reaction in which hydroxymethyl group from 5,10-methylenetetrahydrofolate is transferred onto alpha-ketoisovalerate to form ketopantoate.</text>
</comment>
<comment type="catalytic activity">
    <reaction evidence="7">
        <text>(6R)-5,10-methylene-5,6,7,8-tetrahydrofolate + 3-methyl-2-oxobutanoate + H2O = 2-dehydropantoate + (6S)-5,6,7,8-tetrahydrofolate</text>
        <dbReference type="Rhea" id="RHEA:11824"/>
        <dbReference type="ChEBI" id="CHEBI:11561"/>
        <dbReference type="ChEBI" id="CHEBI:11851"/>
        <dbReference type="ChEBI" id="CHEBI:15377"/>
        <dbReference type="ChEBI" id="CHEBI:15636"/>
        <dbReference type="ChEBI" id="CHEBI:57453"/>
        <dbReference type="EC" id="2.1.2.11"/>
    </reaction>
</comment>
<dbReference type="EMBL" id="JACZHT010000001">
    <property type="protein sequence ID" value="MBE1236073.1"/>
    <property type="molecule type" value="Genomic_DNA"/>
</dbReference>
<dbReference type="GO" id="GO:0005737">
    <property type="term" value="C:cytoplasm"/>
    <property type="evidence" value="ECO:0007669"/>
    <property type="project" value="UniProtKB-SubCell"/>
</dbReference>
<comment type="caution">
    <text evidence="11">The sequence shown here is derived from an EMBL/GenBank/DDBJ whole genome shotgun (WGS) entry which is preliminary data.</text>
</comment>
<sequence length="273" mass="29012">MSAAGEKIKRFSVNDVLARKGGTPLVSLTAYTAPMARLLDPHCDFLLVGDSLGMVVYGMDTTLSVTLDMMIRHGAAVVRASRRAMVVVDMPFGTTGEGPGVTFRHAARLLAESGAQAVKIEGGEEMAETVEYLVLRGIPVMGHIGLRPQMVNVMGGYRTQGRDARAAEQIVADARALENAGAFSIVIEGTVAALAREITRTVTVPTIGIGASVECDGQILVAEDLLGLFTEFTPRFVRQYASLAGEVDRAVAAYADDVKNRRFPGTAEMVAPL</sequence>
<proteinExistence type="inferred from homology"/>
<accession>A0A8J6YKI1</accession>
<comment type="subunit">
    <text evidence="3 7">Homodecamer; pentamer of dimers.</text>
</comment>
<dbReference type="CDD" id="cd06557">
    <property type="entry name" value="KPHMT-like"/>
    <property type="match status" value="1"/>
</dbReference>
<comment type="subcellular location">
    <subcellularLocation>
        <location evidence="7">Cytoplasm</location>
    </subcellularLocation>
</comment>
<evidence type="ECO:0000313" key="11">
    <source>
        <dbReference type="EMBL" id="MBE1236073.1"/>
    </source>
</evidence>
<organism evidence="11 12">
    <name type="scientific">Phaeovibrio sulfidiphilus</name>
    <dbReference type="NCBI Taxonomy" id="1220600"/>
    <lineage>
        <taxon>Bacteria</taxon>
        <taxon>Pseudomonadati</taxon>
        <taxon>Pseudomonadota</taxon>
        <taxon>Alphaproteobacteria</taxon>
        <taxon>Rhodospirillales</taxon>
        <taxon>Rhodospirillaceae</taxon>
        <taxon>Phaeovibrio</taxon>
    </lineage>
</organism>
<keyword evidence="5 7" id="KW-0808">Transferase</keyword>
<evidence type="ECO:0000256" key="6">
    <source>
        <dbReference type="ARBA" id="ARBA00056497"/>
    </source>
</evidence>
<dbReference type="Pfam" id="PF02548">
    <property type="entry name" value="Pantoate_transf"/>
    <property type="match status" value="1"/>
</dbReference>
<dbReference type="PIRSF" id="PIRSF000388">
    <property type="entry name" value="Pantoate_hydroxy_MeTrfase"/>
    <property type="match status" value="1"/>
</dbReference>
<reference evidence="11" key="1">
    <citation type="submission" date="2020-10" db="EMBL/GenBank/DDBJ databases">
        <title>Genome sequence of the unusual species of purple photosynthetic bacteria, Phaeovibrio sulfidiphilus DSM 23193, type strain.</title>
        <authorList>
            <person name="Kyndt J.A."/>
            <person name="Meyer T.E."/>
        </authorList>
    </citation>
    <scope>NUCLEOTIDE SEQUENCE</scope>
    <source>
        <strain evidence="11">DSM 23193</strain>
    </source>
</reference>
<feature type="binding site" evidence="7 9">
    <location>
        <position position="89"/>
    </location>
    <ligand>
        <name>3-methyl-2-oxobutanoate</name>
        <dbReference type="ChEBI" id="CHEBI:11851"/>
    </ligand>
</feature>
<evidence type="ECO:0000256" key="3">
    <source>
        <dbReference type="ARBA" id="ARBA00011424"/>
    </source>
</evidence>
<evidence type="ECO:0000256" key="2">
    <source>
        <dbReference type="ARBA" id="ARBA00008676"/>
    </source>
</evidence>
<evidence type="ECO:0000256" key="9">
    <source>
        <dbReference type="PIRSR" id="PIRSR000388-2"/>
    </source>
</evidence>
<dbReference type="HAMAP" id="MF_00156">
    <property type="entry name" value="PanB"/>
    <property type="match status" value="1"/>
</dbReference>
<gene>
    <name evidence="7 11" type="primary">panB</name>
    <name evidence="11" type="ORF">IHV25_00160</name>
</gene>
<dbReference type="Proteomes" id="UP000631034">
    <property type="component" value="Unassembled WGS sequence"/>
</dbReference>
<feature type="active site" description="Proton acceptor" evidence="7 8">
    <location>
        <position position="188"/>
    </location>
</feature>
<dbReference type="InterPro" id="IPR015813">
    <property type="entry name" value="Pyrv/PenolPyrv_kinase-like_dom"/>
</dbReference>
<feature type="binding site" evidence="7 10">
    <location>
        <position position="89"/>
    </location>
    <ligand>
        <name>Mg(2+)</name>
        <dbReference type="ChEBI" id="CHEBI:18420"/>
    </ligand>
</feature>
<comment type="similarity">
    <text evidence="2 7">Belongs to the PanB family.</text>
</comment>
<evidence type="ECO:0000256" key="7">
    <source>
        <dbReference type="HAMAP-Rule" id="MF_00156"/>
    </source>
</evidence>
<feature type="binding site" evidence="7 10">
    <location>
        <position position="121"/>
    </location>
    <ligand>
        <name>Mg(2+)</name>
        <dbReference type="ChEBI" id="CHEBI:18420"/>
    </ligand>
</feature>
<feature type="binding site" evidence="7 9">
    <location>
        <begin position="50"/>
        <end position="51"/>
    </location>
    <ligand>
        <name>3-methyl-2-oxobutanoate</name>
        <dbReference type="ChEBI" id="CHEBI:11851"/>
    </ligand>
</feature>
<evidence type="ECO:0000313" key="12">
    <source>
        <dbReference type="Proteomes" id="UP000631034"/>
    </source>
</evidence>
<evidence type="ECO:0000256" key="10">
    <source>
        <dbReference type="PIRSR" id="PIRSR000388-3"/>
    </source>
</evidence>
<name>A0A8J6YKI1_9PROT</name>
<dbReference type="NCBIfam" id="TIGR00222">
    <property type="entry name" value="panB"/>
    <property type="match status" value="1"/>
</dbReference>
<dbReference type="PANTHER" id="PTHR20881">
    <property type="entry name" value="3-METHYL-2-OXOBUTANOATE HYDROXYMETHYLTRANSFERASE"/>
    <property type="match status" value="1"/>
</dbReference>
<comment type="pathway">
    <text evidence="1 7">Cofactor biosynthesis; (R)-pantothenate biosynthesis; (R)-pantoate from 3-methyl-2-oxobutanoate: step 1/2.</text>
</comment>
<feature type="binding site" evidence="7 10">
    <location>
        <position position="50"/>
    </location>
    <ligand>
        <name>Mg(2+)</name>
        <dbReference type="ChEBI" id="CHEBI:18420"/>
    </ligand>
</feature>
<feature type="binding site" evidence="7 9">
    <location>
        <position position="119"/>
    </location>
    <ligand>
        <name>3-methyl-2-oxobutanoate</name>
        <dbReference type="ChEBI" id="CHEBI:11851"/>
    </ligand>
</feature>
<dbReference type="GO" id="GO:0015940">
    <property type="term" value="P:pantothenate biosynthetic process"/>
    <property type="evidence" value="ECO:0007669"/>
    <property type="project" value="UniProtKB-UniRule"/>
</dbReference>
<dbReference type="NCBIfam" id="NF001452">
    <property type="entry name" value="PRK00311.1"/>
    <property type="match status" value="1"/>
</dbReference>